<evidence type="ECO:0000313" key="1">
    <source>
        <dbReference type="EMBL" id="SDY70513.1"/>
    </source>
</evidence>
<dbReference type="STRING" id="418495.SAMN05216215_103315"/>
<dbReference type="EMBL" id="FNOK01000033">
    <property type="protein sequence ID" value="SDY70513.1"/>
    <property type="molecule type" value="Genomic_DNA"/>
</dbReference>
<dbReference type="InterPro" id="IPR011009">
    <property type="entry name" value="Kinase-like_dom_sf"/>
</dbReference>
<protein>
    <recommendedName>
        <fullName evidence="3">Phosphotransferase enzyme family protein</fullName>
    </recommendedName>
</protein>
<sequence length="233" mass="25543">MRIERRSIAKIAEQGQTANGMEAAALLDGIANPAWYRSLCWQDFDEMTLWRADEVQLIAEPPVQRGPLREGIALSDAWWATLNTSLDALARQHTTRTATPDTEVMTEGLVAREIERAFPGRVDTSIGDPWVPAHADLNWANLTGPGECWILDWEDHGLAPRGLDAANLWASSLTIPVLANRVWSERRADLETSTGRLMALFCLAKIINDSSVPAPLHEAATGEAEALIAALGR</sequence>
<dbReference type="Proteomes" id="UP000199529">
    <property type="component" value="Unassembled WGS sequence"/>
</dbReference>
<evidence type="ECO:0000313" key="2">
    <source>
        <dbReference type="Proteomes" id="UP000199529"/>
    </source>
</evidence>
<evidence type="ECO:0008006" key="3">
    <source>
        <dbReference type="Google" id="ProtNLM"/>
    </source>
</evidence>
<name>A0A1H3M1R5_9PSEU</name>
<dbReference type="AlphaFoldDB" id="A0A1H3M1R5"/>
<keyword evidence="2" id="KW-1185">Reference proteome</keyword>
<dbReference type="SUPFAM" id="SSF56112">
    <property type="entry name" value="Protein kinase-like (PK-like)"/>
    <property type="match status" value="1"/>
</dbReference>
<reference evidence="2" key="1">
    <citation type="submission" date="2016-10" db="EMBL/GenBank/DDBJ databases">
        <authorList>
            <person name="Varghese N."/>
            <person name="Submissions S."/>
        </authorList>
    </citation>
    <scope>NUCLEOTIDE SEQUENCE [LARGE SCALE GENOMIC DNA]</scope>
    <source>
        <strain evidence="2">CGMCC 4.3530</strain>
    </source>
</reference>
<gene>
    <name evidence="1" type="ORF">SAMN05216215_103315</name>
</gene>
<organism evidence="1 2">
    <name type="scientific">Saccharopolyspora shandongensis</name>
    <dbReference type="NCBI Taxonomy" id="418495"/>
    <lineage>
        <taxon>Bacteria</taxon>
        <taxon>Bacillati</taxon>
        <taxon>Actinomycetota</taxon>
        <taxon>Actinomycetes</taxon>
        <taxon>Pseudonocardiales</taxon>
        <taxon>Pseudonocardiaceae</taxon>
        <taxon>Saccharopolyspora</taxon>
    </lineage>
</organism>
<accession>A0A1H3M1R5</accession>
<proteinExistence type="predicted"/>